<proteinExistence type="predicted"/>
<name>A0A101LVX6_PICGL</name>
<protein>
    <submittedName>
        <fullName evidence="1">Uncharacterized protein</fullName>
    </submittedName>
</protein>
<gene>
    <name evidence="1" type="ORF">ABT39_MTgene1821</name>
</gene>
<reference evidence="1" key="1">
    <citation type="journal article" date="2015" name="Genome Biol. Evol.">
        <title>Organellar Genomes of White Spruce (Picea glauca): Assembly and Annotation.</title>
        <authorList>
            <person name="Jackman S.D."/>
            <person name="Warren R.L."/>
            <person name="Gibb E.A."/>
            <person name="Vandervalk B.P."/>
            <person name="Mohamadi H."/>
            <person name="Chu J."/>
            <person name="Raymond A."/>
            <person name="Pleasance S."/>
            <person name="Coope R."/>
            <person name="Wildung M.R."/>
            <person name="Ritland C.E."/>
            <person name="Bousquet J."/>
            <person name="Jones S.J."/>
            <person name="Bohlmann J."/>
            <person name="Birol I."/>
        </authorList>
    </citation>
    <scope>NUCLEOTIDE SEQUENCE [LARGE SCALE GENOMIC DNA]</scope>
    <source>
        <tissue evidence="1">Flushing bud</tissue>
    </source>
</reference>
<accession>A0A101LVX6</accession>
<geneLocation type="mitochondrion" evidence="1"/>
<keyword evidence="1" id="KW-0496">Mitochondrion</keyword>
<sequence>MIKSQFHQFTLFTGTSASNRREARGIPSLLDPDLDLYLLVARPDLNLDIDLAQARGSTPPKKDRVV</sequence>
<comment type="caution">
    <text evidence="1">The sequence shown here is derived from an EMBL/GenBank/DDBJ whole genome shotgun (WGS) entry which is preliminary data.</text>
</comment>
<dbReference type="EMBL" id="LKAM01000012">
    <property type="protein sequence ID" value="KUM46315.1"/>
    <property type="molecule type" value="Genomic_DNA"/>
</dbReference>
<dbReference type="AlphaFoldDB" id="A0A101LVX6"/>
<organism evidence="1">
    <name type="scientific">Picea glauca</name>
    <name type="common">White spruce</name>
    <name type="synonym">Pinus glauca</name>
    <dbReference type="NCBI Taxonomy" id="3330"/>
    <lineage>
        <taxon>Eukaryota</taxon>
        <taxon>Viridiplantae</taxon>
        <taxon>Streptophyta</taxon>
        <taxon>Embryophyta</taxon>
        <taxon>Tracheophyta</taxon>
        <taxon>Spermatophyta</taxon>
        <taxon>Pinopsida</taxon>
        <taxon>Pinidae</taxon>
        <taxon>Conifers I</taxon>
        <taxon>Pinales</taxon>
        <taxon>Pinaceae</taxon>
        <taxon>Picea</taxon>
    </lineage>
</organism>
<evidence type="ECO:0000313" key="1">
    <source>
        <dbReference type="EMBL" id="KUM46315.1"/>
    </source>
</evidence>